<accession>A0AAV4TDB4</accession>
<gene>
    <name evidence="1" type="ORF">CEXT_784201</name>
</gene>
<comment type="caution">
    <text evidence="1">The sequence shown here is derived from an EMBL/GenBank/DDBJ whole genome shotgun (WGS) entry which is preliminary data.</text>
</comment>
<protein>
    <submittedName>
        <fullName evidence="1">Uncharacterized protein</fullName>
    </submittedName>
</protein>
<name>A0AAV4TDB4_CAEEX</name>
<sequence>MLVANGPQVVQFVMSQMLQILLRAKTNLMEALHVLVIPATSMALLERHFYEHDGKRVGKNAISHRYVDMHFLYSQVIVSLHFWCVPKYAFAYPRGYAYPTLKIIVVEGIESGSPTLRSGWNECIC</sequence>
<dbReference type="EMBL" id="BPLR01010967">
    <property type="protein sequence ID" value="GIY43372.1"/>
    <property type="molecule type" value="Genomic_DNA"/>
</dbReference>
<evidence type="ECO:0000313" key="2">
    <source>
        <dbReference type="Proteomes" id="UP001054945"/>
    </source>
</evidence>
<dbReference type="Proteomes" id="UP001054945">
    <property type="component" value="Unassembled WGS sequence"/>
</dbReference>
<reference evidence="1 2" key="1">
    <citation type="submission" date="2021-06" db="EMBL/GenBank/DDBJ databases">
        <title>Caerostris extrusa draft genome.</title>
        <authorList>
            <person name="Kono N."/>
            <person name="Arakawa K."/>
        </authorList>
    </citation>
    <scope>NUCLEOTIDE SEQUENCE [LARGE SCALE GENOMIC DNA]</scope>
</reference>
<evidence type="ECO:0000313" key="1">
    <source>
        <dbReference type="EMBL" id="GIY43372.1"/>
    </source>
</evidence>
<proteinExistence type="predicted"/>
<keyword evidence="2" id="KW-1185">Reference proteome</keyword>
<organism evidence="1 2">
    <name type="scientific">Caerostris extrusa</name>
    <name type="common">Bark spider</name>
    <name type="synonym">Caerostris bankana</name>
    <dbReference type="NCBI Taxonomy" id="172846"/>
    <lineage>
        <taxon>Eukaryota</taxon>
        <taxon>Metazoa</taxon>
        <taxon>Ecdysozoa</taxon>
        <taxon>Arthropoda</taxon>
        <taxon>Chelicerata</taxon>
        <taxon>Arachnida</taxon>
        <taxon>Araneae</taxon>
        <taxon>Araneomorphae</taxon>
        <taxon>Entelegynae</taxon>
        <taxon>Araneoidea</taxon>
        <taxon>Araneidae</taxon>
        <taxon>Caerostris</taxon>
    </lineage>
</organism>
<dbReference type="AlphaFoldDB" id="A0AAV4TDB4"/>